<accession>A0A9W6EZI1</accession>
<feature type="region of interest" description="Disordered" evidence="1">
    <location>
        <begin position="1"/>
        <end position="94"/>
    </location>
</feature>
<evidence type="ECO:0000313" key="3">
    <source>
        <dbReference type="Proteomes" id="UP001165080"/>
    </source>
</evidence>
<feature type="compositionally biased region" description="Basic and acidic residues" evidence="1">
    <location>
        <begin position="1"/>
        <end position="14"/>
    </location>
</feature>
<protein>
    <submittedName>
        <fullName evidence="2">Uncharacterized protein</fullName>
    </submittedName>
</protein>
<reference evidence="2 3" key="1">
    <citation type="journal article" date="2023" name="Commun. Biol.">
        <title>Reorganization of the ancestral sex-determining regions during the evolution of trioecy in Pleodorina starrii.</title>
        <authorList>
            <person name="Takahashi K."/>
            <person name="Suzuki S."/>
            <person name="Kawai-Toyooka H."/>
            <person name="Yamamoto K."/>
            <person name="Hamaji T."/>
            <person name="Ootsuki R."/>
            <person name="Yamaguchi H."/>
            <person name="Kawachi M."/>
            <person name="Higashiyama T."/>
            <person name="Nozaki H."/>
        </authorList>
    </citation>
    <scope>NUCLEOTIDE SEQUENCE [LARGE SCALE GENOMIC DNA]</scope>
    <source>
        <strain evidence="2 3">NIES-4479</strain>
    </source>
</reference>
<dbReference type="Proteomes" id="UP001165080">
    <property type="component" value="Unassembled WGS sequence"/>
</dbReference>
<organism evidence="2 3">
    <name type="scientific">Pleodorina starrii</name>
    <dbReference type="NCBI Taxonomy" id="330485"/>
    <lineage>
        <taxon>Eukaryota</taxon>
        <taxon>Viridiplantae</taxon>
        <taxon>Chlorophyta</taxon>
        <taxon>core chlorophytes</taxon>
        <taxon>Chlorophyceae</taxon>
        <taxon>CS clade</taxon>
        <taxon>Chlamydomonadales</taxon>
        <taxon>Volvocaceae</taxon>
        <taxon>Pleodorina</taxon>
    </lineage>
</organism>
<dbReference type="EMBL" id="BRXU01000004">
    <property type="protein sequence ID" value="GLC51088.1"/>
    <property type="molecule type" value="Genomic_DNA"/>
</dbReference>
<keyword evidence="3" id="KW-1185">Reference proteome</keyword>
<sequence length="359" mass="38193">MARGSRRDVLRSGFDDGGSEDDGKADKGGKATTGEPSEDEQARPKKAKASSGGGKAAKGGEVTVGKGKATKRKAGEDVAHEDTDDPAIKKQRSANWTEEEDLVLVRGIKDFEDWVKTVPGNKKPSKDQQAAKLHSFTAPYGLKRDAGEMAIKKKNLLAMYRAVNDESKRDGSSGKLIFDLSGEQLVHEALDEIYFRNAAVNPEAVAAVVELAADEEHAAAGGSGADKADKKSVVYVAGFGVRLAGDHNGRLRQSTGKAGGAGMALIAALQDLSSKNDRALQNMAICMGDLASGMRSMNESLAFELRNQQNARLAAAKARHLQVSTYKTEIEIIQMLKAAGGISETDAQQRLNEIARALL</sequence>
<name>A0A9W6EZI1_9CHLO</name>
<proteinExistence type="predicted"/>
<evidence type="ECO:0000256" key="1">
    <source>
        <dbReference type="SAM" id="MobiDB-lite"/>
    </source>
</evidence>
<dbReference type="AlphaFoldDB" id="A0A9W6EZI1"/>
<comment type="caution">
    <text evidence="2">The sequence shown here is derived from an EMBL/GenBank/DDBJ whole genome shotgun (WGS) entry which is preliminary data.</text>
</comment>
<evidence type="ECO:0000313" key="2">
    <source>
        <dbReference type="EMBL" id="GLC51088.1"/>
    </source>
</evidence>
<gene>
    <name evidence="2" type="primary">PLEST009884</name>
    <name evidence="2" type="ORF">PLESTB_000464700</name>
</gene>